<proteinExistence type="predicted"/>
<protein>
    <submittedName>
        <fullName evidence="1">Histidine phosphatase family protein</fullName>
    </submittedName>
</protein>
<dbReference type="OrthoDB" id="9783269at2"/>
<evidence type="ECO:0000313" key="2">
    <source>
        <dbReference type="Proteomes" id="UP000284202"/>
    </source>
</evidence>
<name>A0A418SMH2_9RHOB</name>
<organism evidence="1 2">
    <name type="scientific">Paracoccus onubensis</name>
    <dbReference type="NCBI Taxonomy" id="1675788"/>
    <lineage>
        <taxon>Bacteria</taxon>
        <taxon>Pseudomonadati</taxon>
        <taxon>Pseudomonadota</taxon>
        <taxon>Alphaproteobacteria</taxon>
        <taxon>Rhodobacterales</taxon>
        <taxon>Paracoccaceae</taxon>
        <taxon>Paracoccus</taxon>
    </lineage>
</organism>
<dbReference type="InterPro" id="IPR013078">
    <property type="entry name" value="His_Pase_superF_clade-1"/>
</dbReference>
<dbReference type="Proteomes" id="UP000284202">
    <property type="component" value="Unassembled WGS sequence"/>
</dbReference>
<dbReference type="InterPro" id="IPR029033">
    <property type="entry name" value="His_PPase_superfam"/>
</dbReference>
<evidence type="ECO:0000313" key="1">
    <source>
        <dbReference type="EMBL" id="RJE82170.1"/>
    </source>
</evidence>
<dbReference type="InterPro" id="IPR050275">
    <property type="entry name" value="PGM_Phosphatase"/>
</dbReference>
<dbReference type="CDD" id="cd07067">
    <property type="entry name" value="HP_PGM_like"/>
    <property type="match status" value="1"/>
</dbReference>
<dbReference type="EMBL" id="QZCG01000019">
    <property type="protein sequence ID" value="RJE82170.1"/>
    <property type="molecule type" value="Genomic_DNA"/>
</dbReference>
<dbReference type="GO" id="GO:0005737">
    <property type="term" value="C:cytoplasm"/>
    <property type="evidence" value="ECO:0007669"/>
    <property type="project" value="TreeGrafter"/>
</dbReference>
<dbReference type="SMART" id="SM00855">
    <property type="entry name" value="PGAM"/>
    <property type="match status" value="1"/>
</dbReference>
<comment type="caution">
    <text evidence="1">The sequence shown here is derived from an EMBL/GenBank/DDBJ whole genome shotgun (WGS) entry which is preliminary data.</text>
</comment>
<keyword evidence="2" id="KW-1185">Reference proteome</keyword>
<reference evidence="2" key="1">
    <citation type="submission" date="2018-09" db="EMBL/GenBank/DDBJ databases">
        <title>Acidovorax cavernicola nov. sp. isolated from Gruta de las Maravillas (Aracena, Spain).</title>
        <authorList>
            <person name="Jurado V."/>
            <person name="Gutierrez-Patricio S."/>
            <person name="Gonzalez-Pimentel J.L."/>
            <person name="Miller A.Z."/>
            <person name="Laiz L."/>
            <person name="Saiz-Jimenez C."/>
        </authorList>
    </citation>
    <scope>NUCLEOTIDE SEQUENCE [LARGE SCALE GENOMIC DNA]</scope>
    <source>
        <strain evidence="2">1011MAR3C25</strain>
    </source>
</reference>
<dbReference type="PANTHER" id="PTHR48100:SF1">
    <property type="entry name" value="HISTIDINE PHOSPHATASE FAMILY PROTEIN-RELATED"/>
    <property type="match status" value="1"/>
</dbReference>
<dbReference type="SUPFAM" id="SSF53254">
    <property type="entry name" value="Phosphoglycerate mutase-like"/>
    <property type="match status" value="1"/>
</dbReference>
<dbReference type="Pfam" id="PF00300">
    <property type="entry name" value="His_Phos_1"/>
    <property type="match status" value="1"/>
</dbReference>
<dbReference type="GO" id="GO:0016791">
    <property type="term" value="F:phosphatase activity"/>
    <property type="evidence" value="ECO:0007669"/>
    <property type="project" value="TreeGrafter"/>
</dbReference>
<dbReference type="Gene3D" id="3.40.50.1240">
    <property type="entry name" value="Phosphoglycerate mutase-like"/>
    <property type="match status" value="1"/>
</dbReference>
<sequence>MNDEARQSRFAPPAGAAELFLVRHGESMPALRGEDFPLKDGHGDPALHPDGEAQARAVGQRLRNSNIAAIYVTTLQRTHQTAAPLAAALGLEPRIEADLREVCLGEWDGGAYRFHATEKHPAYLQAMQRHEWGEIPGAETTDALHLRVRRGLLRIAAAHPDSRVAVFVHGGVIGAAMSIATGARPFAFNRADNGSISLLVIHGETMIARRFNDTTHLE</sequence>
<gene>
    <name evidence="1" type="ORF">D3P04_21415</name>
</gene>
<dbReference type="PANTHER" id="PTHR48100">
    <property type="entry name" value="BROAD-SPECIFICITY PHOSPHATASE YOR283W-RELATED"/>
    <property type="match status" value="1"/>
</dbReference>
<dbReference type="AlphaFoldDB" id="A0A418SMH2"/>
<accession>A0A418SMH2</accession>